<keyword evidence="1" id="KW-0808">Transferase</keyword>
<reference evidence="2" key="1">
    <citation type="journal article" date="2019" name="Plant Biotechnol. J.">
        <title>Genome sequencing of the Australian wild diploid species Gossypium australe highlights disease resistance and delayed gland morphogenesis.</title>
        <authorList>
            <person name="Cai Y."/>
            <person name="Cai X."/>
            <person name="Wang Q."/>
            <person name="Wang P."/>
            <person name="Zhang Y."/>
            <person name="Cai C."/>
            <person name="Xu Y."/>
            <person name="Wang K."/>
            <person name="Zhou Z."/>
            <person name="Wang C."/>
            <person name="Geng S."/>
            <person name="Li B."/>
            <person name="Dong Q."/>
            <person name="Hou Y."/>
            <person name="Wang H."/>
            <person name="Ai P."/>
            <person name="Liu Z."/>
            <person name="Yi F."/>
            <person name="Sun M."/>
            <person name="An G."/>
            <person name="Cheng J."/>
            <person name="Zhang Y."/>
            <person name="Shi Q."/>
            <person name="Xie Y."/>
            <person name="Shi X."/>
            <person name="Chang Y."/>
            <person name="Huang F."/>
            <person name="Chen Y."/>
            <person name="Hong S."/>
            <person name="Mi L."/>
            <person name="Sun Q."/>
            <person name="Zhang L."/>
            <person name="Zhou B."/>
            <person name="Peng R."/>
            <person name="Zhang X."/>
            <person name="Liu F."/>
        </authorList>
    </citation>
    <scope>NUCLEOTIDE SEQUENCE [LARGE SCALE GENOMIC DNA]</scope>
    <source>
        <strain evidence="2">cv. PA1801</strain>
    </source>
</reference>
<gene>
    <name evidence="1" type="ORF">EPI10_004618</name>
</gene>
<comment type="caution">
    <text evidence="1">The sequence shown here is derived from an EMBL/GenBank/DDBJ whole genome shotgun (WGS) entry which is preliminary data.</text>
</comment>
<keyword evidence="1" id="KW-0695">RNA-directed DNA polymerase</keyword>
<dbReference type="EMBL" id="SMMG02000002">
    <property type="protein sequence ID" value="KAA3482369.1"/>
    <property type="molecule type" value="Genomic_DNA"/>
</dbReference>
<name>A0A5B6WKM8_9ROSI</name>
<evidence type="ECO:0000313" key="2">
    <source>
        <dbReference type="Proteomes" id="UP000325315"/>
    </source>
</evidence>
<proteinExistence type="predicted"/>
<accession>A0A5B6WKM8</accession>
<dbReference type="Proteomes" id="UP000325315">
    <property type="component" value="Unassembled WGS sequence"/>
</dbReference>
<organism evidence="1 2">
    <name type="scientific">Gossypium australe</name>
    <dbReference type="NCBI Taxonomy" id="47621"/>
    <lineage>
        <taxon>Eukaryota</taxon>
        <taxon>Viridiplantae</taxon>
        <taxon>Streptophyta</taxon>
        <taxon>Embryophyta</taxon>
        <taxon>Tracheophyta</taxon>
        <taxon>Spermatophyta</taxon>
        <taxon>Magnoliopsida</taxon>
        <taxon>eudicotyledons</taxon>
        <taxon>Gunneridae</taxon>
        <taxon>Pentapetalae</taxon>
        <taxon>rosids</taxon>
        <taxon>malvids</taxon>
        <taxon>Malvales</taxon>
        <taxon>Malvaceae</taxon>
        <taxon>Malvoideae</taxon>
        <taxon>Gossypium</taxon>
    </lineage>
</organism>
<evidence type="ECO:0000313" key="1">
    <source>
        <dbReference type="EMBL" id="KAA3482369.1"/>
    </source>
</evidence>
<dbReference type="OrthoDB" id="1750221at2759"/>
<dbReference type="AlphaFoldDB" id="A0A5B6WKM8"/>
<keyword evidence="2" id="KW-1185">Reference proteome</keyword>
<protein>
    <submittedName>
        <fullName evidence="1">Reverse transcriptase</fullName>
    </submittedName>
</protein>
<keyword evidence="1" id="KW-0548">Nucleotidyltransferase</keyword>
<sequence length="205" mass="23708">MKILSWNVRGLGQSRTSQARGWNLYGEDVGLRMVLMLRRQDQGGLSLGWMEGINITLKSYSKSHIDVVVEEEDGAKNWRFTGFYEEPVEQNRRASWELLRALKNGNNLPWLVAGILTKFCFPLKNKEDELERKGRWMHSEKHWMIVNLPIWAFPGNGIRGKEAGLLVIILEKDLIEVLQIQGGGNCFQILKFVIYNTVFHIIAHW</sequence>
<dbReference type="GO" id="GO:0003964">
    <property type="term" value="F:RNA-directed DNA polymerase activity"/>
    <property type="evidence" value="ECO:0007669"/>
    <property type="project" value="UniProtKB-KW"/>
</dbReference>